<feature type="region of interest" description="Disordered" evidence="1">
    <location>
        <begin position="1"/>
        <end position="298"/>
    </location>
</feature>
<dbReference type="PANTHER" id="PTHR22794">
    <property type="entry name" value="THAP DOMAIN PROTEIN 11"/>
    <property type="match status" value="1"/>
</dbReference>
<evidence type="ECO:0000313" key="2">
    <source>
        <dbReference type="EMBL" id="KAF2670292.1"/>
    </source>
</evidence>
<dbReference type="PANTHER" id="PTHR22794:SF2">
    <property type="entry name" value="THAP DOMAIN-CONTAINING PROTEIN 11"/>
    <property type="match status" value="1"/>
</dbReference>
<feature type="compositionally biased region" description="Basic and acidic residues" evidence="1">
    <location>
        <begin position="21"/>
        <end position="30"/>
    </location>
</feature>
<feature type="region of interest" description="Disordered" evidence="1">
    <location>
        <begin position="532"/>
        <end position="621"/>
    </location>
</feature>
<keyword evidence="3" id="KW-1185">Reference proteome</keyword>
<feature type="compositionally biased region" description="Polar residues" evidence="1">
    <location>
        <begin position="245"/>
        <end position="298"/>
    </location>
</feature>
<dbReference type="Proteomes" id="UP000799302">
    <property type="component" value="Unassembled WGS sequence"/>
</dbReference>
<feature type="compositionally biased region" description="Polar residues" evidence="1">
    <location>
        <begin position="182"/>
        <end position="199"/>
    </location>
</feature>
<feature type="compositionally biased region" description="Acidic residues" evidence="1">
    <location>
        <begin position="219"/>
        <end position="229"/>
    </location>
</feature>
<dbReference type="OrthoDB" id="5430106at2759"/>
<feature type="compositionally biased region" description="Polar residues" evidence="1">
    <location>
        <begin position="547"/>
        <end position="559"/>
    </location>
</feature>
<evidence type="ECO:0000313" key="3">
    <source>
        <dbReference type="Proteomes" id="UP000799302"/>
    </source>
</evidence>
<dbReference type="AlphaFoldDB" id="A0A6A6UDQ7"/>
<proteinExistence type="predicted"/>
<dbReference type="GO" id="GO:0000329">
    <property type="term" value="C:fungal-type vacuole membrane"/>
    <property type="evidence" value="ECO:0007669"/>
    <property type="project" value="TreeGrafter"/>
</dbReference>
<accession>A0A6A6UDQ7</accession>
<name>A0A6A6UDQ7_9PEZI</name>
<dbReference type="EMBL" id="MU004234">
    <property type="protein sequence ID" value="KAF2670292.1"/>
    <property type="molecule type" value="Genomic_DNA"/>
</dbReference>
<organism evidence="2 3">
    <name type="scientific">Microthyrium microscopicum</name>
    <dbReference type="NCBI Taxonomy" id="703497"/>
    <lineage>
        <taxon>Eukaryota</taxon>
        <taxon>Fungi</taxon>
        <taxon>Dikarya</taxon>
        <taxon>Ascomycota</taxon>
        <taxon>Pezizomycotina</taxon>
        <taxon>Dothideomycetes</taxon>
        <taxon>Dothideomycetes incertae sedis</taxon>
        <taxon>Microthyriales</taxon>
        <taxon>Microthyriaceae</taxon>
        <taxon>Microthyrium</taxon>
    </lineage>
</organism>
<gene>
    <name evidence="2" type="ORF">BT63DRAFT_233753</name>
</gene>
<feature type="region of interest" description="Disordered" evidence="1">
    <location>
        <begin position="382"/>
        <end position="434"/>
    </location>
</feature>
<protein>
    <submittedName>
        <fullName evidence="2">Uncharacterized protein</fullName>
    </submittedName>
</protein>
<sequence>MPQTDALDIVGSAGQQTRNYKPNDDDDHHQPTPPSHSEDEGVVLAPKTRPREPAHATAQPQRSALVQNPRHAVKPHIGRSTSAGKNLNKLGLNHANMAPSATSSTPQRPTAQRANSHTVTSPTTASPRPSHAVKRNTSGFVVPRTSSHTHLRKNHSSGHLPRQHSSKNFSKAAGRAGAPSMKRTSSQKSEASQKSLTTPTEEHHPTVRFDLGTTTTLGDDVDEDNEWTEDSTSISPATTRDHTRQNSVILNNPLQARSQQQQAEGSQRPQVRASQMESQSNHTPEPTNIRRNNSSHSILTPDAITSRLLMRTPTLNTAQTLNVTAVGTPTHSNVSQSPISIIHEIESSGSGGRDLVSRFLAGGNSHGAAHAELLGRNVIERDSRQSSIDQDSDNENSKLLDSHRRNKSSPNVAVKSRNHTPNVLLPPSRTSQKLELQRASTLVEPSRKIPVVPSRPTAPLILSSTINNFGEEGSIPAQIQGLFAQIDKEYEVIRRFRRPVEDSFRRIEQRHGPIESLVKGKAPATTAHTNHQANLQAPGSPHPDQSRPGSQRTLSNQPSLELRYSKPNARENPATNSNSAGGSEIAAPEHINQRRSRVSFELPPKQPEREEERPRNVDPAREEALEVCRRMWDLSHMGETA</sequence>
<feature type="compositionally biased region" description="Polar residues" evidence="1">
    <location>
        <begin position="135"/>
        <end position="146"/>
    </location>
</feature>
<dbReference type="GO" id="GO:0031931">
    <property type="term" value="C:TORC1 complex"/>
    <property type="evidence" value="ECO:0007669"/>
    <property type="project" value="TreeGrafter"/>
</dbReference>
<feature type="compositionally biased region" description="Polar residues" evidence="1">
    <location>
        <begin position="99"/>
        <end position="127"/>
    </location>
</feature>
<feature type="compositionally biased region" description="Basic residues" evidence="1">
    <location>
        <begin position="147"/>
        <end position="165"/>
    </location>
</feature>
<feature type="compositionally biased region" description="Basic and acidic residues" evidence="1">
    <location>
        <begin position="606"/>
        <end position="621"/>
    </location>
</feature>
<evidence type="ECO:0000256" key="1">
    <source>
        <dbReference type="SAM" id="MobiDB-lite"/>
    </source>
</evidence>
<reference evidence="2" key="1">
    <citation type="journal article" date="2020" name="Stud. Mycol.">
        <title>101 Dothideomycetes genomes: a test case for predicting lifestyles and emergence of pathogens.</title>
        <authorList>
            <person name="Haridas S."/>
            <person name="Albert R."/>
            <person name="Binder M."/>
            <person name="Bloem J."/>
            <person name="Labutti K."/>
            <person name="Salamov A."/>
            <person name="Andreopoulos B."/>
            <person name="Baker S."/>
            <person name="Barry K."/>
            <person name="Bills G."/>
            <person name="Bluhm B."/>
            <person name="Cannon C."/>
            <person name="Castanera R."/>
            <person name="Culley D."/>
            <person name="Daum C."/>
            <person name="Ezra D."/>
            <person name="Gonzalez J."/>
            <person name="Henrissat B."/>
            <person name="Kuo A."/>
            <person name="Liang C."/>
            <person name="Lipzen A."/>
            <person name="Lutzoni F."/>
            <person name="Magnuson J."/>
            <person name="Mondo S."/>
            <person name="Nolan M."/>
            <person name="Ohm R."/>
            <person name="Pangilinan J."/>
            <person name="Park H.-J."/>
            <person name="Ramirez L."/>
            <person name="Alfaro M."/>
            <person name="Sun H."/>
            <person name="Tritt A."/>
            <person name="Yoshinaga Y."/>
            <person name="Zwiers L.-H."/>
            <person name="Turgeon B."/>
            <person name="Goodwin S."/>
            <person name="Spatafora J."/>
            <person name="Crous P."/>
            <person name="Grigoriev I."/>
        </authorList>
    </citation>
    <scope>NUCLEOTIDE SEQUENCE</scope>
    <source>
        <strain evidence="2">CBS 115976</strain>
    </source>
</reference>